<proteinExistence type="predicted"/>
<dbReference type="OrthoDB" id="1491500at2"/>
<dbReference type="RefSeq" id="WP_099152051.1">
    <property type="nucleotide sequence ID" value="NZ_PDUD01000025.1"/>
</dbReference>
<dbReference type="GO" id="GO:0008237">
    <property type="term" value="F:metallopeptidase activity"/>
    <property type="evidence" value="ECO:0007669"/>
    <property type="project" value="InterPro"/>
</dbReference>
<accession>A0A2D0N7V4</accession>
<evidence type="ECO:0000313" key="3">
    <source>
        <dbReference type="Proteomes" id="UP000223913"/>
    </source>
</evidence>
<name>A0A2D0N7V4_FLAN2</name>
<dbReference type="PROSITE" id="PS51257">
    <property type="entry name" value="PROKAR_LIPOPROTEIN"/>
    <property type="match status" value="1"/>
</dbReference>
<dbReference type="InterPro" id="IPR008754">
    <property type="entry name" value="Peptidase_M43"/>
</dbReference>
<dbReference type="InterPro" id="IPR024079">
    <property type="entry name" value="MetalloPept_cat_dom_sf"/>
</dbReference>
<organism evidence="2 3">
    <name type="scientific">Flavilitoribacter nigricans (strain ATCC 23147 / DSM 23189 / NBRC 102662 / NCIMB 1420 / SS-2)</name>
    <name type="common">Lewinella nigricans</name>
    <dbReference type="NCBI Taxonomy" id="1122177"/>
    <lineage>
        <taxon>Bacteria</taxon>
        <taxon>Pseudomonadati</taxon>
        <taxon>Bacteroidota</taxon>
        <taxon>Saprospiria</taxon>
        <taxon>Saprospirales</taxon>
        <taxon>Lewinellaceae</taxon>
        <taxon>Flavilitoribacter</taxon>
    </lineage>
</organism>
<keyword evidence="3" id="KW-1185">Reference proteome</keyword>
<dbReference type="EMBL" id="PDUD01000025">
    <property type="protein sequence ID" value="PHN04478.1"/>
    <property type="molecule type" value="Genomic_DNA"/>
</dbReference>
<dbReference type="Proteomes" id="UP000223913">
    <property type="component" value="Unassembled WGS sequence"/>
</dbReference>
<protein>
    <recommendedName>
        <fullName evidence="1">Peptidase M43 pregnancy-associated plasma-A domain-containing protein</fullName>
    </recommendedName>
</protein>
<dbReference type="Gene3D" id="3.40.390.10">
    <property type="entry name" value="Collagenase (Catalytic Domain)"/>
    <property type="match status" value="1"/>
</dbReference>
<comment type="caution">
    <text evidence="2">The sequence shown here is derived from an EMBL/GenBank/DDBJ whole genome shotgun (WGS) entry which is preliminary data.</text>
</comment>
<reference evidence="2 3" key="1">
    <citation type="submission" date="2017-10" db="EMBL/GenBank/DDBJ databases">
        <title>The draft genome sequence of Lewinella nigricans NBRC 102662.</title>
        <authorList>
            <person name="Wang K."/>
        </authorList>
    </citation>
    <scope>NUCLEOTIDE SEQUENCE [LARGE SCALE GENOMIC DNA]</scope>
    <source>
        <strain evidence="2 3">NBRC 102662</strain>
    </source>
</reference>
<dbReference type="Pfam" id="PF05572">
    <property type="entry name" value="Peptidase_M43"/>
    <property type="match status" value="1"/>
</dbReference>
<dbReference type="AlphaFoldDB" id="A0A2D0N7V4"/>
<gene>
    <name evidence="2" type="ORF">CRP01_20940</name>
</gene>
<sequence>MVKWISFWFWLSGITAILCAVLSFGGCAPKMRTHFLKAEEIQRLPSEFETTATDNRLQLRGRGPCYNYGSYVPDTTHLDHTPVKYIRVNFHWMQPLDAVVDFPEEKVEEFSRGLLMACNYAMANNKAMWLPHNNDTPTLPIRIQYELTPLPEDADDDGIYFHYDDDLYYYVAKGKDRNLYEREVIKKYGTQLDSVLNFFFMPHHPDSVASKTYLAVGTGVALGNAIKLAGVNYEGDFWPYRGVFNHEVGHIFGLNHTWAYNDGCDDTPRHKQNCWNRGQPGCDTTTSNNVMDYNAMQLAWTPCQIGKMHQRMADTRANARKLLSPRWCTLDDTQTLVIRDTVHWTGARDLEGNLEIAPGAQLTIGCRVSLPPGGKISVQPGGLLILDGATLHNACGREWQGIEIQELEDLKGIVRYQQEPTIENVLNEIKDTLE</sequence>
<feature type="domain" description="Peptidase M43 pregnancy-associated plasma-A" evidence="1">
    <location>
        <begin position="240"/>
        <end position="312"/>
    </location>
</feature>
<dbReference type="SUPFAM" id="SSF55486">
    <property type="entry name" value="Metalloproteases ('zincins'), catalytic domain"/>
    <property type="match status" value="1"/>
</dbReference>
<evidence type="ECO:0000313" key="2">
    <source>
        <dbReference type="EMBL" id="PHN04478.1"/>
    </source>
</evidence>
<evidence type="ECO:0000259" key="1">
    <source>
        <dbReference type="Pfam" id="PF05572"/>
    </source>
</evidence>